<dbReference type="EMBL" id="JBBHJY010000002">
    <property type="protein sequence ID" value="MEJ6009565.1"/>
    <property type="molecule type" value="Genomic_DNA"/>
</dbReference>
<name>A0ABU8S6U9_9SPHN</name>
<protein>
    <recommendedName>
        <fullName evidence="4">DUF4148 domain-containing protein</fullName>
    </recommendedName>
</protein>
<dbReference type="Proteomes" id="UP001379235">
    <property type="component" value="Unassembled WGS sequence"/>
</dbReference>
<keyword evidence="3" id="KW-1185">Reference proteome</keyword>
<organism evidence="2 3">
    <name type="scientific">Novosphingobium aquae</name>
    <dbReference type="NCBI Taxonomy" id="3133435"/>
    <lineage>
        <taxon>Bacteria</taxon>
        <taxon>Pseudomonadati</taxon>
        <taxon>Pseudomonadota</taxon>
        <taxon>Alphaproteobacteria</taxon>
        <taxon>Sphingomonadales</taxon>
        <taxon>Sphingomonadaceae</taxon>
        <taxon>Novosphingobium</taxon>
    </lineage>
</organism>
<evidence type="ECO:0000313" key="2">
    <source>
        <dbReference type="EMBL" id="MEJ6009565.1"/>
    </source>
</evidence>
<dbReference type="RefSeq" id="WP_339965692.1">
    <property type="nucleotide sequence ID" value="NZ_JBBHJY010000002.1"/>
</dbReference>
<proteinExistence type="predicted"/>
<accession>A0ABU8S6U9</accession>
<evidence type="ECO:0000256" key="1">
    <source>
        <dbReference type="SAM" id="MobiDB-lite"/>
    </source>
</evidence>
<evidence type="ECO:0008006" key="4">
    <source>
        <dbReference type="Google" id="ProtNLM"/>
    </source>
</evidence>
<sequence>MAGALALGVCSGGASVARADDPNDPSMRNPANRARDKAIIRDLNLGQLAYVERRDAEYAEGWKAWREYNGREYKGRRGGDGADDYASARARYQRDMAAWRRAVSLCEAGRYEYCDRR</sequence>
<reference evidence="2 3" key="1">
    <citation type="submission" date="2024-03" db="EMBL/GenBank/DDBJ databases">
        <authorList>
            <person name="Jo J.-H."/>
        </authorList>
    </citation>
    <scope>NUCLEOTIDE SEQUENCE [LARGE SCALE GENOMIC DNA]</scope>
    <source>
        <strain evidence="2 3">AS3R-12</strain>
    </source>
</reference>
<comment type="caution">
    <text evidence="2">The sequence shown here is derived from an EMBL/GenBank/DDBJ whole genome shotgun (WGS) entry which is preliminary data.</text>
</comment>
<feature type="region of interest" description="Disordered" evidence="1">
    <location>
        <begin position="13"/>
        <end position="33"/>
    </location>
</feature>
<gene>
    <name evidence="2" type="ORF">WG900_06500</name>
</gene>
<evidence type="ECO:0000313" key="3">
    <source>
        <dbReference type="Proteomes" id="UP001379235"/>
    </source>
</evidence>